<dbReference type="Proteomes" id="UP000091846">
    <property type="component" value="Unassembled WGS sequence"/>
</dbReference>
<protein>
    <submittedName>
        <fullName evidence="1">Uncharacterized protein</fullName>
    </submittedName>
</protein>
<evidence type="ECO:0000313" key="1">
    <source>
        <dbReference type="EMBL" id="OBI37549.1"/>
    </source>
</evidence>
<dbReference type="AlphaFoldDB" id="A0A1A2YH84"/>
<accession>A0A1A2YH84</accession>
<organism evidence="1 2">
    <name type="scientific">Mycobacterium colombiense</name>
    <dbReference type="NCBI Taxonomy" id="339268"/>
    <lineage>
        <taxon>Bacteria</taxon>
        <taxon>Bacillati</taxon>
        <taxon>Actinomycetota</taxon>
        <taxon>Actinomycetes</taxon>
        <taxon>Mycobacteriales</taxon>
        <taxon>Mycobacteriaceae</taxon>
        <taxon>Mycobacterium</taxon>
        <taxon>Mycobacterium avium complex (MAC)</taxon>
    </lineage>
</organism>
<comment type="caution">
    <text evidence="1">The sequence shown here is derived from an EMBL/GenBank/DDBJ whole genome shotgun (WGS) entry which is preliminary data.</text>
</comment>
<proteinExistence type="predicted"/>
<name>A0A1A2YH84_9MYCO</name>
<dbReference type="EMBL" id="LZKI01000149">
    <property type="protein sequence ID" value="OBI37549.1"/>
    <property type="molecule type" value="Genomic_DNA"/>
</dbReference>
<dbReference type="RefSeq" id="WP_065030358.1">
    <property type="nucleotide sequence ID" value="NZ_LZKI01000149.1"/>
</dbReference>
<evidence type="ECO:0000313" key="2">
    <source>
        <dbReference type="Proteomes" id="UP000091846"/>
    </source>
</evidence>
<gene>
    <name evidence="1" type="ORF">A5708_06460</name>
</gene>
<sequence>MTIALLEAFFRRGALLSLERFAVSLTKLAVSLIDLAILRHHLLTDLLVPLHCPFVRLLMSSVHFLIPPAASGSAFAVQAVAPRAR</sequence>
<reference evidence="1 2" key="1">
    <citation type="submission" date="2016-06" db="EMBL/GenBank/DDBJ databases">
        <authorList>
            <person name="Kjaerup R.B."/>
            <person name="Dalgaard T.S."/>
            <person name="Juul-Madsen H.R."/>
        </authorList>
    </citation>
    <scope>NUCLEOTIDE SEQUENCE [LARGE SCALE GENOMIC DNA]</scope>
    <source>
        <strain evidence="1 2">E1334</strain>
    </source>
</reference>